<evidence type="ECO:0000313" key="3">
    <source>
        <dbReference type="WBParaSite" id="SCUD_0000426201-mRNA-1"/>
    </source>
</evidence>
<sequence length="191" mass="21596">MLFEKSLTCDFDDIKSEEVLILFPVLYQSGDLIQCISKVSITHNLRHLLGNLINTLNSLRSVKIPILWEETCTEYSLSSCCQGDNLQDKDGIQRIPHTKSNVGAHLNPFSLSCRIQTVLFYLVKLNPHDAVTVVENCSSSWYLDKLSHHFIKITSCLIPRDSAIPLDDNTILTALTLLRVLAAFRGFINYK</sequence>
<name>A0A183JNH6_9TREM</name>
<reference evidence="3" key="1">
    <citation type="submission" date="2016-06" db="UniProtKB">
        <authorList>
            <consortium name="WormBaseParasite"/>
        </authorList>
    </citation>
    <scope>IDENTIFICATION</scope>
</reference>
<organism evidence="3">
    <name type="scientific">Schistosoma curassoni</name>
    <dbReference type="NCBI Taxonomy" id="6186"/>
    <lineage>
        <taxon>Eukaryota</taxon>
        <taxon>Metazoa</taxon>
        <taxon>Spiralia</taxon>
        <taxon>Lophotrochozoa</taxon>
        <taxon>Platyhelminthes</taxon>
        <taxon>Trematoda</taxon>
        <taxon>Digenea</taxon>
        <taxon>Strigeidida</taxon>
        <taxon>Schistosomatoidea</taxon>
        <taxon>Schistosomatidae</taxon>
        <taxon>Schistosoma</taxon>
    </lineage>
</organism>
<keyword evidence="2" id="KW-1185">Reference proteome</keyword>
<gene>
    <name evidence="1" type="ORF">SCUD_LOCUS4262</name>
</gene>
<dbReference type="WBParaSite" id="SCUD_0000426201-mRNA-1">
    <property type="protein sequence ID" value="SCUD_0000426201-mRNA-1"/>
    <property type="gene ID" value="SCUD_0000426201"/>
</dbReference>
<proteinExistence type="predicted"/>
<protein>
    <submittedName>
        <fullName evidence="3">LINES_N domain-containing protein</fullName>
    </submittedName>
</protein>
<dbReference type="EMBL" id="UZAK01005480">
    <property type="protein sequence ID" value="VDO87689.1"/>
    <property type="molecule type" value="Genomic_DNA"/>
</dbReference>
<evidence type="ECO:0000313" key="1">
    <source>
        <dbReference type="EMBL" id="VDO87689.1"/>
    </source>
</evidence>
<evidence type="ECO:0000313" key="2">
    <source>
        <dbReference type="Proteomes" id="UP000279833"/>
    </source>
</evidence>
<reference evidence="1 2" key="2">
    <citation type="submission" date="2018-11" db="EMBL/GenBank/DDBJ databases">
        <authorList>
            <consortium name="Pathogen Informatics"/>
        </authorList>
    </citation>
    <scope>NUCLEOTIDE SEQUENCE [LARGE SCALE GENOMIC DNA]</scope>
    <source>
        <strain evidence="1">Dakar</strain>
        <strain evidence="2">Dakar, Senegal</strain>
    </source>
</reference>
<accession>A0A183JNH6</accession>
<dbReference type="STRING" id="6186.A0A183JNH6"/>
<dbReference type="AlphaFoldDB" id="A0A183JNH6"/>
<dbReference type="Proteomes" id="UP000279833">
    <property type="component" value="Unassembled WGS sequence"/>
</dbReference>